<protein>
    <submittedName>
        <fullName evidence="4">Tetratricopeptide repeat protein</fullName>
    </submittedName>
</protein>
<feature type="repeat" description="TPR" evidence="3">
    <location>
        <begin position="70"/>
        <end position="103"/>
    </location>
</feature>
<dbReference type="EMBL" id="LOCK01000001">
    <property type="protein sequence ID" value="KTE93438.1"/>
    <property type="molecule type" value="Genomic_DNA"/>
</dbReference>
<proteinExistence type="predicted"/>
<dbReference type="RefSeq" id="WP_005815170.1">
    <property type="nucleotide sequence ID" value="NZ_CABKQQ010000054.1"/>
</dbReference>
<keyword evidence="1" id="KW-0677">Repeat</keyword>
<dbReference type="PROSITE" id="PS50005">
    <property type="entry name" value="TPR"/>
    <property type="match status" value="2"/>
</dbReference>
<dbReference type="SUPFAM" id="SSF48452">
    <property type="entry name" value="TPR-like"/>
    <property type="match status" value="1"/>
</dbReference>
<evidence type="ECO:0000256" key="1">
    <source>
        <dbReference type="ARBA" id="ARBA00022737"/>
    </source>
</evidence>
<reference evidence="5 6" key="2">
    <citation type="submission" date="2015-12" db="EMBL/GenBank/DDBJ databases">
        <title>Draft Genome Sequence of Desulfitobacterium hafniense Strain DH, a Sulfate-reducing Bacterium Isolated from Paddy Soils.</title>
        <authorList>
            <person name="Bao P."/>
            <person name="Zhang X."/>
            <person name="Li G."/>
        </authorList>
    </citation>
    <scope>NUCLEOTIDE SEQUENCE [LARGE SCALE GENOMIC DNA]</scope>
    <source>
        <strain evidence="5 6">DH</strain>
    </source>
</reference>
<evidence type="ECO:0000256" key="3">
    <source>
        <dbReference type="PROSITE-ProRule" id="PRU00339"/>
    </source>
</evidence>
<dbReference type="PANTHER" id="PTHR44943">
    <property type="entry name" value="CELLULOSE SYNTHASE OPERON PROTEIN C"/>
    <property type="match status" value="1"/>
</dbReference>
<evidence type="ECO:0000313" key="6">
    <source>
        <dbReference type="Proteomes" id="UP000054623"/>
    </source>
</evidence>
<dbReference type="OrthoDB" id="9769030at2"/>
<dbReference type="EMBL" id="LK996017">
    <property type="protein sequence ID" value="CDX05200.1"/>
    <property type="molecule type" value="Genomic_DNA"/>
</dbReference>
<reference evidence="4" key="1">
    <citation type="submission" date="2014-07" db="EMBL/GenBank/DDBJ databases">
        <authorList>
            <person name="Hornung V.Bastian."/>
        </authorList>
    </citation>
    <scope>NUCLEOTIDE SEQUENCE</scope>
    <source>
        <strain evidence="4">PCE-S</strain>
    </source>
</reference>
<name>A0A098BA02_DESHA</name>
<dbReference type="InterPro" id="IPR051685">
    <property type="entry name" value="Ycf3/AcsC/BcsC/TPR_MFPF"/>
</dbReference>
<evidence type="ECO:0000256" key="2">
    <source>
        <dbReference type="ARBA" id="ARBA00022803"/>
    </source>
</evidence>
<organism evidence="4">
    <name type="scientific">Desulfitobacterium hafniense</name>
    <name type="common">Desulfitobacterium frappieri</name>
    <dbReference type="NCBI Taxonomy" id="49338"/>
    <lineage>
        <taxon>Bacteria</taxon>
        <taxon>Bacillati</taxon>
        <taxon>Bacillota</taxon>
        <taxon>Clostridia</taxon>
        <taxon>Eubacteriales</taxon>
        <taxon>Desulfitobacteriaceae</taxon>
        <taxon>Desulfitobacterium</taxon>
    </lineage>
</organism>
<evidence type="ECO:0000313" key="5">
    <source>
        <dbReference type="EMBL" id="KTE93438.1"/>
    </source>
</evidence>
<dbReference type="PATRIC" id="fig|49338.4.peg.5720"/>
<dbReference type="Proteomes" id="UP000054623">
    <property type="component" value="Unassembled WGS sequence"/>
</dbReference>
<feature type="repeat" description="TPR" evidence="3">
    <location>
        <begin position="36"/>
        <end position="69"/>
    </location>
</feature>
<dbReference type="PANTHER" id="PTHR44943:SF8">
    <property type="entry name" value="TPR REPEAT-CONTAINING PROTEIN MJ0263"/>
    <property type="match status" value="1"/>
</dbReference>
<keyword evidence="2 3" id="KW-0802">TPR repeat</keyword>
<sequence length="133" mass="15202">MSSNHYQQGLDHLEAGQLREAEEDFLQHLAQCPEDAMGYNKLGLVYGKSHDFERAKGCFLKAIALDEGCIHAWNNLGNIARQDGDLDQAIRYYQKAVDIDPINPIPAKNLKRVQRQAKWSFSRIKDLFGKNRD</sequence>
<dbReference type="PROSITE" id="PS50293">
    <property type="entry name" value="TPR_REGION"/>
    <property type="match status" value="1"/>
</dbReference>
<dbReference type="Gene3D" id="1.25.40.10">
    <property type="entry name" value="Tetratricopeptide repeat domain"/>
    <property type="match status" value="1"/>
</dbReference>
<accession>A0A098BA02</accession>
<evidence type="ECO:0000313" key="4">
    <source>
        <dbReference type="EMBL" id="CDX05200.1"/>
    </source>
</evidence>
<dbReference type="InterPro" id="IPR011990">
    <property type="entry name" value="TPR-like_helical_dom_sf"/>
</dbReference>
<dbReference type="SMART" id="SM00028">
    <property type="entry name" value="TPR"/>
    <property type="match status" value="3"/>
</dbReference>
<dbReference type="AlphaFoldDB" id="A0A098BA02"/>
<dbReference type="InterPro" id="IPR019734">
    <property type="entry name" value="TPR_rpt"/>
</dbReference>
<dbReference type="OMA" id="ECPEDAM"/>
<gene>
    <name evidence="5" type="ORF">AT727_00320</name>
    <name evidence="4" type="ORF">DPCES_5314</name>
</gene>
<dbReference type="Pfam" id="PF13181">
    <property type="entry name" value="TPR_8"/>
    <property type="match status" value="1"/>
</dbReference>
<dbReference type="Pfam" id="PF00515">
    <property type="entry name" value="TPR_1"/>
    <property type="match status" value="1"/>
</dbReference>